<gene>
    <name evidence="2" type="ORF">METZ01_LOCUS102352</name>
</gene>
<accession>A0A381WBU3</accession>
<organism evidence="2">
    <name type="scientific">marine metagenome</name>
    <dbReference type="NCBI Taxonomy" id="408172"/>
    <lineage>
        <taxon>unclassified sequences</taxon>
        <taxon>metagenomes</taxon>
        <taxon>ecological metagenomes</taxon>
    </lineage>
</organism>
<name>A0A381WBU3_9ZZZZ</name>
<dbReference type="InterPro" id="IPR025297">
    <property type="entry name" value="DUF4159"/>
</dbReference>
<proteinExistence type="predicted"/>
<dbReference type="Pfam" id="PF13709">
    <property type="entry name" value="DUF4159"/>
    <property type="match status" value="1"/>
</dbReference>
<dbReference type="EMBL" id="UINC01011188">
    <property type="protein sequence ID" value="SVA49498.1"/>
    <property type="molecule type" value="Genomic_DNA"/>
</dbReference>
<feature type="domain" description="DUF4159" evidence="1">
    <location>
        <begin position="75"/>
        <end position="180"/>
    </location>
</feature>
<feature type="non-terminal residue" evidence="2">
    <location>
        <position position="188"/>
    </location>
</feature>
<reference evidence="2" key="1">
    <citation type="submission" date="2018-05" db="EMBL/GenBank/DDBJ databases">
        <authorList>
            <person name="Lanie J.A."/>
            <person name="Ng W.-L."/>
            <person name="Kazmierczak K.M."/>
            <person name="Andrzejewski T.M."/>
            <person name="Davidsen T.M."/>
            <person name="Wayne K.J."/>
            <person name="Tettelin H."/>
            <person name="Glass J.I."/>
            <person name="Rusch D."/>
            <person name="Podicherti R."/>
            <person name="Tsui H.-C.T."/>
            <person name="Winkler M.E."/>
        </authorList>
    </citation>
    <scope>NUCLEOTIDE SEQUENCE</scope>
</reference>
<evidence type="ECO:0000313" key="2">
    <source>
        <dbReference type="EMBL" id="SVA49498.1"/>
    </source>
</evidence>
<sequence length="188" mass="21202">MAVSSGFTRGHTPYFRWTCGLVAAGLLALTVSAAETQWGRRWRGGPPRFPTAVKTDRAFAFARVMFQSYRREPGGYGWSTDYPLSDANFMIRLSELTTTPVSLDPHGDPNHVVVRLTDPELFDYPFVFMSDVGTVFFTDDEAGGLRRYLEQGGFLWVDDFWGPAAWDTWRGEIRKALPSSQYPITDLS</sequence>
<dbReference type="AlphaFoldDB" id="A0A381WBU3"/>
<dbReference type="Gene3D" id="3.40.50.12140">
    <property type="entry name" value="Domain of unknown function DUF4159"/>
    <property type="match status" value="1"/>
</dbReference>
<protein>
    <recommendedName>
        <fullName evidence="1">DUF4159 domain-containing protein</fullName>
    </recommendedName>
</protein>
<evidence type="ECO:0000259" key="1">
    <source>
        <dbReference type="Pfam" id="PF13709"/>
    </source>
</evidence>